<evidence type="ECO:0000313" key="1">
    <source>
        <dbReference type="Proteomes" id="UP000887565"/>
    </source>
</evidence>
<dbReference type="AlphaFoldDB" id="A0A915IMH3"/>
<dbReference type="WBParaSite" id="nRc.2.0.1.t14658-RA">
    <property type="protein sequence ID" value="nRc.2.0.1.t14658-RA"/>
    <property type="gene ID" value="nRc.2.0.1.g14658"/>
</dbReference>
<evidence type="ECO:0000313" key="2">
    <source>
        <dbReference type="WBParaSite" id="nRc.2.0.1.t14658-RA"/>
    </source>
</evidence>
<protein>
    <submittedName>
        <fullName evidence="2">Uncharacterized protein</fullName>
    </submittedName>
</protein>
<reference evidence="2" key="1">
    <citation type="submission" date="2022-11" db="UniProtKB">
        <authorList>
            <consortium name="WormBaseParasite"/>
        </authorList>
    </citation>
    <scope>IDENTIFICATION</scope>
</reference>
<organism evidence="1 2">
    <name type="scientific">Romanomermis culicivorax</name>
    <name type="common">Nematode worm</name>
    <dbReference type="NCBI Taxonomy" id="13658"/>
    <lineage>
        <taxon>Eukaryota</taxon>
        <taxon>Metazoa</taxon>
        <taxon>Ecdysozoa</taxon>
        <taxon>Nematoda</taxon>
        <taxon>Enoplea</taxon>
        <taxon>Dorylaimia</taxon>
        <taxon>Mermithida</taxon>
        <taxon>Mermithoidea</taxon>
        <taxon>Mermithidae</taxon>
        <taxon>Romanomermis</taxon>
    </lineage>
</organism>
<proteinExistence type="predicted"/>
<sequence>MHQKTRSAKNCKTAELKFLLMINRKFKYKIVPYPANYSQNDLRPFDESDRVEISAAQTAAGLEMQNIFGPSRRVNG</sequence>
<keyword evidence="1" id="KW-1185">Reference proteome</keyword>
<dbReference type="Proteomes" id="UP000887565">
    <property type="component" value="Unplaced"/>
</dbReference>
<name>A0A915IMH3_ROMCU</name>
<accession>A0A915IMH3</accession>